<dbReference type="Gene3D" id="3.90.780.10">
    <property type="entry name" value="5'-Nucleotidase, C-terminal domain"/>
    <property type="match status" value="1"/>
</dbReference>
<evidence type="ECO:0000256" key="2">
    <source>
        <dbReference type="ARBA" id="ARBA00022729"/>
    </source>
</evidence>
<dbReference type="PANTHER" id="PTHR11575:SF48">
    <property type="entry name" value="5'-NUCLEOTIDASE"/>
    <property type="match status" value="1"/>
</dbReference>
<dbReference type="EMBL" id="JBAHYK010000266">
    <property type="protein sequence ID" value="KAL0575874.1"/>
    <property type="molecule type" value="Genomic_DNA"/>
</dbReference>
<dbReference type="InterPro" id="IPR004843">
    <property type="entry name" value="Calcineurin-like_PHP"/>
</dbReference>
<comment type="caution">
    <text evidence="7">The sequence shown here is derived from an EMBL/GenBank/DDBJ whole genome shotgun (WGS) entry which is preliminary data.</text>
</comment>
<dbReference type="Gene3D" id="3.60.21.10">
    <property type="match status" value="1"/>
</dbReference>
<dbReference type="InterPro" id="IPR008334">
    <property type="entry name" value="5'-Nucleotdase_C"/>
</dbReference>
<feature type="region of interest" description="Disordered" evidence="4">
    <location>
        <begin position="256"/>
        <end position="279"/>
    </location>
</feature>
<evidence type="ECO:0000256" key="3">
    <source>
        <dbReference type="RuleBase" id="RU362119"/>
    </source>
</evidence>
<dbReference type="Pfam" id="PF00149">
    <property type="entry name" value="Metallophos"/>
    <property type="match status" value="1"/>
</dbReference>
<evidence type="ECO:0000313" key="7">
    <source>
        <dbReference type="EMBL" id="KAL0575874.1"/>
    </source>
</evidence>
<evidence type="ECO:0000256" key="4">
    <source>
        <dbReference type="SAM" id="MobiDB-lite"/>
    </source>
</evidence>
<reference evidence="7 8" key="1">
    <citation type="submission" date="2024-02" db="EMBL/GenBank/DDBJ databases">
        <title>A draft genome for the cacao thread blight pathogen Marasmius crinis-equi.</title>
        <authorList>
            <person name="Cohen S.P."/>
            <person name="Baruah I.K."/>
            <person name="Amoako-Attah I."/>
            <person name="Bukari Y."/>
            <person name="Meinhardt L.W."/>
            <person name="Bailey B.A."/>
        </authorList>
    </citation>
    <scope>NUCLEOTIDE SEQUENCE [LARGE SCALE GENOMIC DNA]</scope>
    <source>
        <strain evidence="7 8">GH-76</strain>
    </source>
</reference>
<keyword evidence="3" id="KW-0378">Hydrolase</keyword>
<accession>A0ABR3FKE5</accession>
<protein>
    <submittedName>
        <fullName evidence="7">Uncharacterized protein</fullName>
    </submittedName>
</protein>
<proteinExistence type="inferred from homology"/>
<dbReference type="InterPro" id="IPR006179">
    <property type="entry name" value="5_nucleotidase/apyrase"/>
</dbReference>
<name>A0ABR3FKE5_9AGAR</name>
<keyword evidence="2" id="KW-0732">Signal</keyword>
<feature type="domain" description="Calcineurin-like phosphoesterase" evidence="5">
    <location>
        <begin position="13"/>
        <end position="252"/>
    </location>
</feature>
<dbReference type="PRINTS" id="PR01607">
    <property type="entry name" value="APYRASEFAMLY"/>
</dbReference>
<evidence type="ECO:0000313" key="8">
    <source>
        <dbReference type="Proteomes" id="UP001465976"/>
    </source>
</evidence>
<keyword evidence="8" id="KW-1185">Reference proteome</keyword>
<feature type="domain" description="5'-Nucleotidase C-terminal" evidence="6">
    <location>
        <begin position="375"/>
        <end position="526"/>
    </location>
</feature>
<dbReference type="SUPFAM" id="SSF55816">
    <property type="entry name" value="5'-nucleotidase (syn. UDP-sugar hydrolase), C-terminal domain"/>
    <property type="match status" value="1"/>
</dbReference>
<gene>
    <name evidence="7" type="ORF">V5O48_006096</name>
</gene>
<dbReference type="PANTHER" id="PTHR11575">
    <property type="entry name" value="5'-NUCLEOTIDASE-RELATED"/>
    <property type="match status" value="1"/>
</dbReference>
<evidence type="ECO:0000256" key="1">
    <source>
        <dbReference type="ARBA" id="ARBA00006654"/>
    </source>
</evidence>
<dbReference type="Pfam" id="PF02872">
    <property type="entry name" value="5_nucleotid_C"/>
    <property type="match status" value="1"/>
</dbReference>
<dbReference type="InterPro" id="IPR036907">
    <property type="entry name" value="5'-Nucleotdase_C_sf"/>
</dbReference>
<dbReference type="Proteomes" id="UP001465976">
    <property type="component" value="Unassembled WGS sequence"/>
</dbReference>
<dbReference type="InterPro" id="IPR029052">
    <property type="entry name" value="Metallo-depent_PP-like"/>
</dbReference>
<organism evidence="7 8">
    <name type="scientific">Marasmius crinis-equi</name>
    <dbReference type="NCBI Taxonomy" id="585013"/>
    <lineage>
        <taxon>Eukaryota</taxon>
        <taxon>Fungi</taxon>
        <taxon>Dikarya</taxon>
        <taxon>Basidiomycota</taxon>
        <taxon>Agaricomycotina</taxon>
        <taxon>Agaricomycetes</taxon>
        <taxon>Agaricomycetidae</taxon>
        <taxon>Agaricales</taxon>
        <taxon>Marasmiineae</taxon>
        <taxon>Marasmiaceae</taxon>
        <taxon>Marasmius</taxon>
    </lineage>
</organism>
<comment type="similarity">
    <text evidence="1 3">Belongs to the 5'-nucleotidase family.</text>
</comment>
<dbReference type="SUPFAM" id="SSF56300">
    <property type="entry name" value="Metallo-dependent phosphatases"/>
    <property type="match status" value="1"/>
</dbReference>
<keyword evidence="3" id="KW-0547">Nucleotide-binding</keyword>
<evidence type="ECO:0000259" key="5">
    <source>
        <dbReference type="Pfam" id="PF00149"/>
    </source>
</evidence>
<sequence>MSSSPNKVVKLSLLHFNDVYHMTGLKNDKVIDPETGKTNDNIGHLVRFANKIEEIRSNWGDDKTNEAQGLLLFSGDLFSPSVHLMNELAPDACVPGNHEFDYGRERFDQLVEFCNFPWILSNVKEKNDNILKGLREYCVVKRCGLTIGLIGLMSQCAFLSLPVPLMVNDYFVIRNTLETVNSEVKNDFSVTGMTDASKKLAAELREQQGCDLIFALTHALHEEDEALGTATGACLESISGIDIIFGGHNHNYHLGDGVDHKNASDDPPSDPTERSPPGNRLLIVKSGTDFEDLSEVTVTVHVDEDGEAKKVAKVAKVEVIRHHLKNDTVDIDSVDKGGSRMKKVLRRQLHNEVLKELSRVIAKMDSKGLDLTGENAKATRKGETAIGNYIADAMLHWYNHLEDRTSEVTPVLVMTGGSIRGGVRLEPDSDVRARDVIQLLPFDALLILLEMEGSVLRKALNAALSLVSGLRVKWDSGPKANANERVQGIWLTKEGEGDEELDDKMTYQVLTSTYLAEGGDGFEAFKKATRKGKYEQMPMYQVLPFYIRDLGSATKELAVKIRSAAPSEGVEKQVNLLVSDIPGPNFRDTFEKALRRGGLKGTSTLPVLHINAAMNESKRRVEEVRS</sequence>
<evidence type="ECO:0000259" key="6">
    <source>
        <dbReference type="Pfam" id="PF02872"/>
    </source>
</evidence>